<sequence>MNNNSNFTSEECLELSEPKEDDFTTLHQNGDNLALVNPELFAQQEELRKKAEDVKAAKLAKFENRVPQPMQALLLSQQEPSSIIGLYPRVVEINLAKELGKFRIISATFLPEELQGYTNESIKLNQYTALRKRLTKPESIVSQSSFYVNFDVDTIWLRKDGLTFFKYINRLACLTGSKVIEGFSDIAKDHTVLNEGVVHLAFSAVSLERYISTQYNKEIHFPNLATATIIYTSLPKLSLKHLSRKEKGSSRKETIAELKQRLEKMRQNWVSRHEQKFSELLQLGIKTFENLLPQNVWLKFSVRGDSGKIALMDLAQFQAHQKTVEEQLAVDIRNSEVKKQEEEDAALAAQLAHDLERPRKRARFA</sequence>
<evidence type="ECO:0000313" key="2">
    <source>
        <dbReference type="Proteomes" id="UP000566819"/>
    </source>
</evidence>
<accession>A0A8H4RIZ2</accession>
<reference evidence="1 2" key="1">
    <citation type="submission" date="2020-03" db="EMBL/GenBank/DDBJ databases">
        <title>Draft Genome Sequence of Cudoniella acicularis.</title>
        <authorList>
            <person name="Buettner E."/>
            <person name="Kellner H."/>
        </authorList>
    </citation>
    <scope>NUCLEOTIDE SEQUENCE [LARGE SCALE GENOMIC DNA]</scope>
    <source>
        <strain evidence="1 2">DSM 108380</strain>
    </source>
</reference>
<comment type="caution">
    <text evidence="1">The sequence shown here is derived from an EMBL/GenBank/DDBJ whole genome shotgun (WGS) entry which is preliminary data.</text>
</comment>
<evidence type="ECO:0000313" key="1">
    <source>
        <dbReference type="EMBL" id="KAF4629484.1"/>
    </source>
</evidence>
<protein>
    <submittedName>
        <fullName evidence="1">Uncharacterized protein</fullName>
    </submittedName>
</protein>
<dbReference type="AlphaFoldDB" id="A0A8H4RIZ2"/>
<keyword evidence="2" id="KW-1185">Reference proteome</keyword>
<gene>
    <name evidence="1" type="ORF">G7Y89_g8660</name>
</gene>
<dbReference type="EMBL" id="JAAMPI010000671">
    <property type="protein sequence ID" value="KAF4629484.1"/>
    <property type="molecule type" value="Genomic_DNA"/>
</dbReference>
<name>A0A8H4RIZ2_9HELO</name>
<proteinExistence type="predicted"/>
<dbReference type="Proteomes" id="UP000566819">
    <property type="component" value="Unassembled WGS sequence"/>
</dbReference>
<organism evidence="1 2">
    <name type="scientific">Cudoniella acicularis</name>
    <dbReference type="NCBI Taxonomy" id="354080"/>
    <lineage>
        <taxon>Eukaryota</taxon>
        <taxon>Fungi</taxon>
        <taxon>Dikarya</taxon>
        <taxon>Ascomycota</taxon>
        <taxon>Pezizomycotina</taxon>
        <taxon>Leotiomycetes</taxon>
        <taxon>Helotiales</taxon>
        <taxon>Tricladiaceae</taxon>
        <taxon>Cudoniella</taxon>
    </lineage>
</organism>